<feature type="compositionally biased region" description="Basic and acidic residues" evidence="1">
    <location>
        <begin position="330"/>
        <end position="341"/>
    </location>
</feature>
<feature type="region of interest" description="Disordered" evidence="1">
    <location>
        <begin position="246"/>
        <end position="443"/>
    </location>
</feature>
<feature type="compositionally biased region" description="Acidic residues" evidence="1">
    <location>
        <begin position="427"/>
        <end position="439"/>
    </location>
</feature>
<evidence type="ECO:0008006" key="4">
    <source>
        <dbReference type="Google" id="ProtNLM"/>
    </source>
</evidence>
<feature type="compositionally biased region" description="Basic residues" evidence="1">
    <location>
        <begin position="283"/>
        <end position="293"/>
    </location>
</feature>
<reference evidence="2" key="1">
    <citation type="submission" date="2021-12" db="EMBL/GenBank/DDBJ databases">
        <authorList>
            <person name="King R."/>
        </authorList>
    </citation>
    <scope>NUCLEOTIDE SEQUENCE</scope>
</reference>
<sequence length="561" mass="65450">MATECVSIKQEVDIEIAPELVIIKEEINTESLFIKQEPEDDVLSNTNAYSETTEIVPKFVNTQLEVETEPLFIKQEPEDDVLSNTNGYSEAAEIVPKFVIPQQELETEPLFIKQEPELDVLSDRNEVCDIEEMVPEFVTVKQEIEIECSDFRGLPSQINGDNVTEHANNQMEVDDGNLTIDHAQKQKHVFIIRLNGAPKTAAERGREFRARRALLRQQRKQQQEADAKVEITTDDNQLSEITTMEKRAKRRAATRRYREKIRASVGYQKKQAKTAAQRMREYRQRKKLAKKMLKQSDQDLDAMDSTSSSSQVDQRAGPSTENLQSQQQIERSEEYRERRSDNVNMKSVDPAVLERKRQLNKQRQRRYRARKRFESSCTSSHQAQTERVQSNVSPRDYEQEYWEEQDINQRNRENEKLQQTVKSETNSDSEDFTSNDESIEQDHDDINQDNEYLKEYRRQHFPVLFSILNKKEEINRNRREIRRIEAGEPISTDDKQIKIKPAYDESSPLHDIAPEVIKNNFKEANGNLKEKSIESCVQIKIEPMDSDEDDRTKSQGKKNQC</sequence>
<feature type="region of interest" description="Disordered" evidence="1">
    <location>
        <begin position="541"/>
        <end position="561"/>
    </location>
</feature>
<feature type="compositionally biased region" description="Polar residues" evidence="1">
    <location>
        <begin position="304"/>
        <end position="323"/>
    </location>
</feature>
<evidence type="ECO:0000313" key="2">
    <source>
        <dbReference type="EMBL" id="CAH2988380.1"/>
    </source>
</evidence>
<gene>
    <name evidence="2" type="ORF">CHILSU_LOCUS7861</name>
</gene>
<feature type="compositionally biased region" description="Polar residues" evidence="1">
    <location>
        <begin position="417"/>
        <end position="426"/>
    </location>
</feature>
<dbReference type="EMBL" id="OU963922">
    <property type="protein sequence ID" value="CAH2988380.1"/>
    <property type="molecule type" value="Genomic_DNA"/>
</dbReference>
<keyword evidence="3" id="KW-1185">Reference proteome</keyword>
<feature type="compositionally biased region" description="Basic and acidic residues" evidence="1">
    <location>
        <begin position="407"/>
        <end position="416"/>
    </location>
</feature>
<accession>A0ABN8L600</accession>
<dbReference type="Proteomes" id="UP001153292">
    <property type="component" value="Chromosome 29"/>
</dbReference>
<evidence type="ECO:0000256" key="1">
    <source>
        <dbReference type="SAM" id="MobiDB-lite"/>
    </source>
</evidence>
<protein>
    <recommendedName>
        <fullName evidence="4">BZIP domain-containing protein</fullName>
    </recommendedName>
</protein>
<evidence type="ECO:0000313" key="3">
    <source>
        <dbReference type="Proteomes" id="UP001153292"/>
    </source>
</evidence>
<name>A0ABN8L600_CHISP</name>
<feature type="compositionally biased region" description="Basic residues" evidence="1">
    <location>
        <begin position="358"/>
        <end position="371"/>
    </location>
</feature>
<feature type="compositionally biased region" description="Polar residues" evidence="1">
    <location>
        <begin position="375"/>
        <end position="393"/>
    </location>
</feature>
<organism evidence="2 3">
    <name type="scientific">Chilo suppressalis</name>
    <name type="common">Asiatic rice borer moth</name>
    <dbReference type="NCBI Taxonomy" id="168631"/>
    <lineage>
        <taxon>Eukaryota</taxon>
        <taxon>Metazoa</taxon>
        <taxon>Ecdysozoa</taxon>
        <taxon>Arthropoda</taxon>
        <taxon>Hexapoda</taxon>
        <taxon>Insecta</taxon>
        <taxon>Pterygota</taxon>
        <taxon>Neoptera</taxon>
        <taxon>Endopterygota</taxon>
        <taxon>Lepidoptera</taxon>
        <taxon>Glossata</taxon>
        <taxon>Ditrysia</taxon>
        <taxon>Pyraloidea</taxon>
        <taxon>Crambidae</taxon>
        <taxon>Crambinae</taxon>
        <taxon>Chilo</taxon>
    </lineage>
</organism>
<feature type="compositionally biased region" description="Basic residues" evidence="1">
    <location>
        <begin position="247"/>
        <end position="259"/>
    </location>
</feature>
<proteinExistence type="predicted"/>